<dbReference type="EMBL" id="FQUS01000021">
    <property type="protein sequence ID" value="SHG19365.1"/>
    <property type="molecule type" value="Genomic_DNA"/>
</dbReference>
<sequence length="223" mass="23569">MEWILAGLAFGFLGSFHCIGMCGPIALALPGPFTEHISFLVSRLIYNMGRVVTYTALGAVAGFFSRIISIGGYQQSLSIAVGLILLLIPAWRKLRLLLNRAGSLPGRLAANITGRIRTLFGSGSFGSLFLIGLLNGLLPCGFVYMALATAATSGGVEPSLLFMAAFGMGTIPAMLGVSLAGNLVPVTFRQKLQNFSPYFIALVGIILILRGLNLGIPFISPVF</sequence>
<dbReference type="Proteomes" id="UP000184041">
    <property type="component" value="Unassembled WGS sequence"/>
</dbReference>
<dbReference type="OrthoDB" id="594443at2"/>
<evidence type="ECO:0000259" key="2">
    <source>
        <dbReference type="Pfam" id="PF13386"/>
    </source>
</evidence>
<dbReference type="InterPro" id="IPR039447">
    <property type="entry name" value="UreH-like_TM_dom"/>
</dbReference>
<feature type="transmembrane region" description="Helical" evidence="1">
    <location>
        <begin position="159"/>
        <end position="178"/>
    </location>
</feature>
<feature type="transmembrane region" description="Helical" evidence="1">
    <location>
        <begin position="198"/>
        <end position="219"/>
    </location>
</feature>
<dbReference type="PANTHER" id="PTHR42208:SF1">
    <property type="entry name" value="HEAVY METAL TRANSPORTER"/>
    <property type="match status" value="1"/>
</dbReference>
<keyword evidence="1" id="KW-1133">Transmembrane helix</keyword>
<evidence type="ECO:0000256" key="1">
    <source>
        <dbReference type="SAM" id="Phobius"/>
    </source>
</evidence>
<feature type="transmembrane region" description="Helical" evidence="1">
    <location>
        <begin position="125"/>
        <end position="147"/>
    </location>
</feature>
<feature type="domain" description="Urease accessory protein UreH-like transmembrane" evidence="2">
    <location>
        <begin position="8"/>
        <end position="205"/>
    </location>
</feature>
<gene>
    <name evidence="3" type="ORF">SAMN05443144_12116</name>
</gene>
<dbReference type="Pfam" id="PF13386">
    <property type="entry name" value="DsbD_2"/>
    <property type="match status" value="1"/>
</dbReference>
<dbReference type="RefSeq" id="WP_073067078.1">
    <property type="nucleotide sequence ID" value="NZ_FQUS01000021.1"/>
</dbReference>
<keyword evidence="1" id="KW-0812">Transmembrane</keyword>
<feature type="transmembrane region" description="Helical" evidence="1">
    <location>
        <begin position="76"/>
        <end position="94"/>
    </location>
</feature>
<dbReference type="AlphaFoldDB" id="A0A1M5HTX6"/>
<proteinExistence type="predicted"/>
<dbReference type="PANTHER" id="PTHR42208">
    <property type="entry name" value="HEAVY METAL TRANSPORTER-RELATED"/>
    <property type="match status" value="1"/>
</dbReference>
<organism evidence="3 4">
    <name type="scientific">Fodinibius roseus</name>
    <dbReference type="NCBI Taxonomy" id="1194090"/>
    <lineage>
        <taxon>Bacteria</taxon>
        <taxon>Pseudomonadati</taxon>
        <taxon>Balneolota</taxon>
        <taxon>Balneolia</taxon>
        <taxon>Balneolales</taxon>
        <taxon>Balneolaceae</taxon>
        <taxon>Fodinibius</taxon>
    </lineage>
</organism>
<reference evidence="3 4" key="1">
    <citation type="submission" date="2016-11" db="EMBL/GenBank/DDBJ databases">
        <authorList>
            <person name="Jaros S."/>
            <person name="Januszkiewicz K."/>
            <person name="Wedrychowicz H."/>
        </authorList>
    </citation>
    <scope>NUCLEOTIDE SEQUENCE [LARGE SCALE GENOMIC DNA]</scope>
    <source>
        <strain evidence="3 4">DSM 21986</strain>
    </source>
</reference>
<protein>
    <recommendedName>
        <fullName evidence="2">Urease accessory protein UreH-like transmembrane domain-containing protein</fullName>
    </recommendedName>
</protein>
<accession>A0A1M5HTX6</accession>
<dbReference type="STRING" id="1194090.SAMN05443144_12116"/>
<keyword evidence="4" id="KW-1185">Reference proteome</keyword>
<name>A0A1M5HTX6_9BACT</name>
<evidence type="ECO:0000313" key="4">
    <source>
        <dbReference type="Proteomes" id="UP000184041"/>
    </source>
</evidence>
<evidence type="ECO:0000313" key="3">
    <source>
        <dbReference type="EMBL" id="SHG19365.1"/>
    </source>
</evidence>
<keyword evidence="1" id="KW-0472">Membrane</keyword>